<keyword evidence="3" id="KW-1185">Reference proteome</keyword>
<dbReference type="Pfam" id="PF12420">
    <property type="entry name" value="DUF3671"/>
    <property type="match status" value="1"/>
</dbReference>
<dbReference type="VEuPathDB" id="PlasmoDB:PCOAH_00037080"/>
<dbReference type="KEGG" id="pcot:PCOAH_00037080"/>
<dbReference type="OrthoDB" id="389443at2759"/>
<proteinExistence type="predicted"/>
<gene>
    <name evidence="2" type="ORF">PCOAH_00037080</name>
</gene>
<dbReference type="AlphaFoldDB" id="A0A1B1E2F7"/>
<name>A0A1B1E2F7_9APIC</name>
<dbReference type="GeneID" id="30910439"/>
<feature type="transmembrane region" description="Helical" evidence="1">
    <location>
        <begin position="6"/>
        <end position="24"/>
    </location>
</feature>
<feature type="transmembrane region" description="Helical" evidence="1">
    <location>
        <begin position="172"/>
        <end position="191"/>
    </location>
</feature>
<evidence type="ECO:0008006" key="4">
    <source>
        <dbReference type="Google" id="ProtNLM"/>
    </source>
</evidence>
<dbReference type="InterPro" id="IPR022139">
    <property type="entry name" value="Fam-L/Fam-M-like_plasmodium"/>
</dbReference>
<keyword evidence="1" id="KW-0472">Membrane</keyword>
<accession>A0A1B1E2F7</accession>
<protein>
    <recommendedName>
        <fullName evidence="4">Variable surface protein</fullName>
    </recommendedName>
</protein>
<reference evidence="3" key="1">
    <citation type="submission" date="2016-06" db="EMBL/GenBank/DDBJ databases">
        <title>First high quality genome sequence of Plasmodium coatneyi using continuous long reads from single molecule, real-time sequencing.</title>
        <authorList>
            <person name="Chien J.-T."/>
            <person name="Pakala S.B."/>
            <person name="Geraldo J.A."/>
            <person name="Lapp S.A."/>
            <person name="Barnwell J.W."/>
            <person name="Kissinger J.C."/>
            <person name="Galinski M.R."/>
            <person name="Humphrey J.C."/>
        </authorList>
    </citation>
    <scope>NUCLEOTIDE SEQUENCE [LARGE SCALE GENOMIC DNA]</scope>
    <source>
        <strain evidence="3">Hackeri</strain>
    </source>
</reference>
<keyword evidence="1" id="KW-1133">Transmembrane helix</keyword>
<dbReference type="RefSeq" id="XP_019915812.1">
    <property type="nucleotide sequence ID" value="XM_020060499.1"/>
</dbReference>
<keyword evidence="1" id="KW-0812">Transmembrane</keyword>
<dbReference type="Proteomes" id="UP000092716">
    <property type="component" value="Chromosome 11"/>
</dbReference>
<organism evidence="2 3">
    <name type="scientific">Plasmodium coatneyi</name>
    <dbReference type="NCBI Taxonomy" id="208452"/>
    <lineage>
        <taxon>Eukaryota</taxon>
        <taxon>Sar</taxon>
        <taxon>Alveolata</taxon>
        <taxon>Apicomplexa</taxon>
        <taxon>Aconoidasida</taxon>
        <taxon>Haemosporida</taxon>
        <taxon>Plasmodiidae</taxon>
        <taxon>Plasmodium</taxon>
    </lineage>
</organism>
<dbReference type="EMBL" id="CP016249">
    <property type="protein sequence ID" value="ANQ09117.1"/>
    <property type="molecule type" value="Genomic_DNA"/>
</dbReference>
<evidence type="ECO:0000313" key="3">
    <source>
        <dbReference type="Proteomes" id="UP000092716"/>
    </source>
</evidence>
<sequence length="261" mass="30933">MKYNIGENLIIKYVTLIFFIWIYHKYNDEVSFSKGLKDISNGGKDSSYIAEYRLLSEQDFRIALYDNELEEYLLKYRDSAILTYAENGTIRADSKGLTIYDMLKKNCAIHLEIYKAQFKRKYTNSKGLRRLRYYCEKKIFDLIDRTGEQQVGTSSFKTKLKESTVKKWGKRVIVMCLFPLIGTILPIFVKICGKIPHLIAQALYGIYGIFFIILAFIIIFLVIYIMTKVVKYHRLEAGLDELSFREFFVFWDHIFWPKRKR</sequence>
<evidence type="ECO:0000313" key="2">
    <source>
        <dbReference type="EMBL" id="ANQ09117.1"/>
    </source>
</evidence>
<feature type="transmembrane region" description="Helical" evidence="1">
    <location>
        <begin position="203"/>
        <end position="225"/>
    </location>
</feature>
<evidence type="ECO:0000256" key="1">
    <source>
        <dbReference type="SAM" id="Phobius"/>
    </source>
</evidence>